<reference evidence="1" key="1">
    <citation type="submission" date="2023-02" db="EMBL/GenBank/DDBJ databases">
        <title>tmexCD-toprJ-like cluster.</title>
        <authorList>
            <person name="Gao X."/>
            <person name="Wang C."/>
            <person name="Liu J."/>
        </authorList>
    </citation>
    <scope>NUCLEOTIDE SEQUENCE</scope>
    <source>
        <strain evidence="1">GDW21C697WI</strain>
    </source>
</reference>
<dbReference type="AlphaFoldDB" id="A0AAJ5S6U9"/>
<dbReference type="GO" id="GO:0004519">
    <property type="term" value="F:endonuclease activity"/>
    <property type="evidence" value="ECO:0007669"/>
    <property type="project" value="UniProtKB-KW"/>
</dbReference>
<evidence type="ECO:0000313" key="1">
    <source>
        <dbReference type="EMBL" id="WEA23137.1"/>
    </source>
</evidence>
<keyword evidence="1" id="KW-0255">Endonuclease</keyword>
<organism evidence="1 2">
    <name type="scientific">Pseudomonas juntendi</name>
    <dbReference type="NCBI Taxonomy" id="2666183"/>
    <lineage>
        <taxon>Bacteria</taxon>
        <taxon>Pseudomonadati</taxon>
        <taxon>Pseudomonadota</taxon>
        <taxon>Gammaproteobacteria</taxon>
        <taxon>Pseudomonadales</taxon>
        <taxon>Pseudomonadaceae</taxon>
        <taxon>Pseudomonas</taxon>
    </lineage>
</organism>
<protein>
    <submittedName>
        <fullName evidence="1">HNH endonuclease</fullName>
    </submittedName>
</protein>
<dbReference type="Proteomes" id="UP001217631">
    <property type="component" value="Chromosome"/>
</dbReference>
<gene>
    <name evidence="1" type="ORF">PWA60_21250</name>
</gene>
<evidence type="ECO:0000313" key="2">
    <source>
        <dbReference type="Proteomes" id="UP001217631"/>
    </source>
</evidence>
<sequence>MKTMQEVPKKIHNRFTHSGGVKNMKSSC</sequence>
<name>A0AAJ5S6U9_9PSED</name>
<keyword evidence="1" id="KW-0378">Hydrolase</keyword>
<keyword evidence="1" id="KW-0540">Nuclease</keyword>
<proteinExistence type="predicted"/>
<accession>A0AAJ5S6U9</accession>
<dbReference type="EMBL" id="CP118677">
    <property type="protein sequence ID" value="WEA23137.1"/>
    <property type="molecule type" value="Genomic_DNA"/>
</dbReference>